<proteinExistence type="predicted"/>
<dbReference type="SUPFAM" id="SSF52540">
    <property type="entry name" value="P-loop containing nucleoside triphosphate hydrolases"/>
    <property type="match status" value="1"/>
</dbReference>
<evidence type="ECO:0000313" key="1">
    <source>
        <dbReference type="EMBL" id="SHK40553.1"/>
    </source>
</evidence>
<organism evidence="1 2">
    <name type="scientific">Hespellia stercorisuis DSM 15480</name>
    <dbReference type="NCBI Taxonomy" id="1121950"/>
    <lineage>
        <taxon>Bacteria</taxon>
        <taxon>Bacillati</taxon>
        <taxon>Bacillota</taxon>
        <taxon>Clostridia</taxon>
        <taxon>Lachnospirales</taxon>
        <taxon>Lachnospiraceae</taxon>
        <taxon>Hespellia</taxon>
    </lineage>
</organism>
<gene>
    <name evidence="1" type="ORF">SAMN02745243_02866</name>
</gene>
<dbReference type="Proteomes" id="UP000184301">
    <property type="component" value="Unassembled WGS sequence"/>
</dbReference>
<reference evidence="1 2" key="1">
    <citation type="submission" date="2016-11" db="EMBL/GenBank/DDBJ databases">
        <authorList>
            <person name="Jaros S."/>
            <person name="Januszkiewicz K."/>
            <person name="Wedrychowicz H."/>
        </authorList>
    </citation>
    <scope>NUCLEOTIDE SEQUENCE [LARGE SCALE GENOMIC DNA]</scope>
    <source>
        <strain evidence="1 2">DSM 15480</strain>
    </source>
</reference>
<dbReference type="GO" id="GO:0006302">
    <property type="term" value="P:double-strand break repair"/>
    <property type="evidence" value="ECO:0007669"/>
    <property type="project" value="TreeGrafter"/>
</dbReference>
<dbReference type="InterPro" id="IPR027417">
    <property type="entry name" value="P-loop_NTPase"/>
</dbReference>
<sequence length="372" mass="43681">MKLLRVKASNFKNCDDNFAIDMVAKSKKTSEDKEYELQEIADDLYVYNTLAFVGKNASGKTTAIELLDCCYSILGDFRLENKHYDYENIRLEIIFFHEGFLYCYRTVLKSDTTLGNKATFTEEVILKKKYFKSNIKDIYNTDEYEKLDKTGDLPEDTSNIFFVLKKKATRALYFDCEGEGVDTYQLLFKALKNYKISMDTLSVIIQIFDENIINLKMIDEHNYKVTYKEAEKMLSDKELIYIMSSGTTKGMFLYTLVVASLQQGFDLLIDEIENHFHKTLVENLISLYKDKSVNKHNASLIFTTHYCEVLDLFNRRDNIWISKSGEKVYLSNMYDDFDVRTELLKSKQFYNNTFQTAVNYDELMNLKRKLMR</sequence>
<dbReference type="GO" id="GO:0016887">
    <property type="term" value="F:ATP hydrolysis activity"/>
    <property type="evidence" value="ECO:0007669"/>
    <property type="project" value="InterPro"/>
</dbReference>
<keyword evidence="2" id="KW-1185">Reference proteome</keyword>
<dbReference type="GO" id="GO:0000731">
    <property type="term" value="P:DNA synthesis involved in DNA repair"/>
    <property type="evidence" value="ECO:0007669"/>
    <property type="project" value="TreeGrafter"/>
</dbReference>
<dbReference type="PANTHER" id="PTHR32182:SF22">
    <property type="entry name" value="ATP-DEPENDENT ENDONUCLEASE, OLD FAMILY-RELATED"/>
    <property type="match status" value="1"/>
</dbReference>
<dbReference type="STRING" id="1121950.SAMN02745243_02866"/>
<dbReference type="AlphaFoldDB" id="A0A1M6S752"/>
<dbReference type="Gene3D" id="3.40.50.300">
    <property type="entry name" value="P-loop containing nucleotide triphosphate hydrolases"/>
    <property type="match status" value="1"/>
</dbReference>
<dbReference type="PANTHER" id="PTHR32182">
    <property type="entry name" value="DNA REPLICATION AND REPAIR PROTEIN RECF"/>
    <property type="match status" value="1"/>
</dbReference>
<accession>A0A1M6S752</accession>
<dbReference type="OrthoDB" id="9809324at2"/>
<name>A0A1M6S752_9FIRM</name>
<dbReference type="GO" id="GO:0005524">
    <property type="term" value="F:ATP binding"/>
    <property type="evidence" value="ECO:0007669"/>
    <property type="project" value="InterPro"/>
</dbReference>
<protein>
    <submittedName>
        <fullName evidence="1">AAA domain-containing protein, putative AbiEii toxin, Type IV TA system</fullName>
    </submittedName>
</protein>
<dbReference type="RefSeq" id="WP_073111659.1">
    <property type="nucleotide sequence ID" value="NZ_FQZY01000047.1"/>
</dbReference>
<evidence type="ECO:0000313" key="2">
    <source>
        <dbReference type="Proteomes" id="UP000184301"/>
    </source>
</evidence>
<dbReference type="EMBL" id="FQZY01000047">
    <property type="protein sequence ID" value="SHK40553.1"/>
    <property type="molecule type" value="Genomic_DNA"/>
</dbReference>